<sequence>MWIQEPGKINDRIDFLGTRDLCLYLLKGKEAMIIGGAMSYIAPSLERQFSEMDFDLDRIRYLVIPHSHFDHCGAVPYLK</sequence>
<dbReference type="EMBL" id="BARV01006961">
    <property type="protein sequence ID" value="GAI18030.1"/>
    <property type="molecule type" value="Genomic_DNA"/>
</dbReference>
<name>X1MTL3_9ZZZZ</name>
<dbReference type="InterPro" id="IPR001279">
    <property type="entry name" value="Metallo-B-lactamas"/>
</dbReference>
<proteinExistence type="predicted"/>
<evidence type="ECO:0000259" key="1">
    <source>
        <dbReference type="Pfam" id="PF00753"/>
    </source>
</evidence>
<dbReference type="InterPro" id="IPR036866">
    <property type="entry name" value="RibonucZ/Hydroxyglut_hydro"/>
</dbReference>
<organism evidence="2">
    <name type="scientific">marine sediment metagenome</name>
    <dbReference type="NCBI Taxonomy" id="412755"/>
    <lineage>
        <taxon>unclassified sequences</taxon>
        <taxon>metagenomes</taxon>
        <taxon>ecological metagenomes</taxon>
    </lineage>
</organism>
<feature type="non-terminal residue" evidence="2">
    <location>
        <position position="79"/>
    </location>
</feature>
<dbReference type="Pfam" id="PF00753">
    <property type="entry name" value="Lactamase_B"/>
    <property type="match status" value="1"/>
</dbReference>
<accession>X1MTL3</accession>
<gene>
    <name evidence="2" type="ORF">S06H3_14236</name>
</gene>
<dbReference type="Gene3D" id="3.60.15.10">
    <property type="entry name" value="Ribonuclease Z/Hydroxyacylglutathione hydrolase-like"/>
    <property type="match status" value="1"/>
</dbReference>
<evidence type="ECO:0000313" key="2">
    <source>
        <dbReference type="EMBL" id="GAI18030.1"/>
    </source>
</evidence>
<feature type="domain" description="Metallo-beta-lactamase" evidence="1">
    <location>
        <begin position="26"/>
        <end position="79"/>
    </location>
</feature>
<comment type="caution">
    <text evidence="2">The sequence shown here is derived from an EMBL/GenBank/DDBJ whole genome shotgun (WGS) entry which is preliminary data.</text>
</comment>
<protein>
    <recommendedName>
        <fullName evidence="1">Metallo-beta-lactamase domain-containing protein</fullName>
    </recommendedName>
</protein>
<dbReference type="SUPFAM" id="SSF56281">
    <property type="entry name" value="Metallo-hydrolase/oxidoreductase"/>
    <property type="match status" value="1"/>
</dbReference>
<reference evidence="2" key="1">
    <citation type="journal article" date="2014" name="Front. Microbiol.">
        <title>High frequency of phylogenetically diverse reductive dehalogenase-homologous genes in deep subseafloor sedimentary metagenomes.</title>
        <authorList>
            <person name="Kawai M."/>
            <person name="Futagami T."/>
            <person name="Toyoda A."/>
            <person name="Takaki Y."/>
            <person name="Nishi S."/>
            <person name="Hori S."/>
            <person name="Arai W."/>
            <person name="Tsubouchi T."/>
            <person name="Morono Y."/>
            <person name="Uchiyama I."/>
            <person name="Ito T."/>
            <person name="Fujiyama A."/>
            <person name="Inagaki F."/>
            <person name="Takami H."/>
        </authorList>
    </citation>
    <scope>NUCLEOTIDE SEQUENCE</scope>
    <source>
        <strain evidence="2">Expedition CK06-06</strain>
    </source>
</reference>
<dbReference type="AlphaFoldDB" id="X1MTL3"/>